<dbReference type="EMBL" id="LUUI01000102">
    <property type="protein sequence ID" value="OAI15421.1"/>
    <property type="molecule type" value="Genomic_DNA"/>
</dbReference>
<dbReference type="RefSeq" id="WP_066982282.1">
    <property type="nucleotide sequence ID" value="NZ_LUUI01000102.1"/>
</dbReference>
<dbReference type="InterPro" id="IPR050469">
    <property type="entry name" value="Diguanylate_Cyclase"/>
</dbReference>
<dbReference type="PANTHER" id="PTHR45138:SF9">
    <property type="entry name" value="DIGUANYLATE CYCLASE DGCM-RELATED"/>
    <property type="match status" value="1"/>
</dbReference>
<comment type="caution">
    <text evidence="6">The sequence shown here is derived from an EMBL/GenBank/DDBJ whole genome shotgun (WGS) entry which is preliminary data.</text>
</comment>
<name>A0A177NC57_9GAMM</name>
<dbReference type="GO" id="GO:0052621">
    <property type="term" value="F:diguanylate cyclase activity"/>
    <property type="evidence" value="ECO:0007669"/>
    <property type="project" value="UniProtKB-EC"/>
</dbReference>
<evidence type="ECO:0000256" key="1">
    <source>
        <dbReference type="ARBA" id="ARBA00001946"/>
    </source>
</evidence>
<dbReference type="AlphaFoldDB" id="A0A177NC57"/>
<sequence>MNKLLSAQPEQEKLLYKLVIQFLIFCQGSNALLEPHLLQVGKRLKAGSSMGELTPELQAMSKTLLHISKQAAQNPSQTNIALNYDHMLQCIDGLLEKADVPRSFQQKKVALQQRIKTNTDEQSFNMVIDTAVTLLLDIRDQALSEQNSIDEFLLDMSSQLGQIEQHAEHVGESTRLSMGHRQQLNAEINLQVDNIKDSTHQVQELATLKSMTSDHLDRLMQQLIEHKTSEDERQKQAEQQIALMTEKLQALETETESLRTKLKIENDRALRDVLTGLPNRLAYKDRMELEAKRWNRYRKPLTLVIWDIDHFKRINDKYGHKAGDKTLALVGQLLQKNIRETDFVARYGGEEFVMLMPNTQASQALKMADNIRNLIESSGFNYNAVAINLTLSCGICEFAGDDLHDDVFIRADSALYQAKQSGRNRCGIYNPG</sequence>
<evidence type="ECO:0000259" key="5">
    <source>
        <dbReference type="PROSITE" id="PS50887"/>
    </source>
</evidence>
<comment type="cofactor">
    <cofactor evidence="1">
        <name>Mg(2+)</name>
        <dbReference type="ChEBI" id="CHEBI:18420"/>
    </cofactor>
</comment>
<dbReference type="CDD" id="cd01949">
    <property type="entry name" value="GGDEF"/>
    <property type="match status" value="1"/>
</dbReference>
<dbReference type="GO" id="GO:1902201">
    <property type="term" value="P:negative regulation of bacterial-type flagellum-dependent cell motility"/>
    <property type="evidence" value="ECO:0007669"/>
    <property type="project" value="TreeGrafter"/>
</dbReference>
<dbReference type="PROSITE" id="PS50887">
    <property type="entry name" value="GGDEF"/>
    <property type="match status" value="1"/>
</dbReference>
<evidence type="ECO:0000256" key="3">
    <source>
        <dbReference type="ARBA" id="ARBA00034247"/>
    </source>
</evidence>
<dbReference type="Pfam" id="PF00990">
    <property type="entry name" value="GGDEF"/>
    <property type="match status" value="1"/>
</dbReference>
<accession>A0A177NC57</accession>
<dbReference type="GO" id="GO:0005886">
    <property type="term" value="C:plasma membrane"/>
    <property type="evidence" value="ECO:0007669"/>
    <property type="project" value="TreeGrafter"/>
</dbReference>
<proteinExistence type="predicted"/>
<dbReference type="SUPFAM" id="SSF55073">
    <property type="entry name" value="Nucleotide cyclase"/>
    <property type="match status" value="1"/>
</dbReference>
<evidence type="ECO:0000256" key="4">
    <source>
        <dbReference type="SAM" id="Coils"/>
    </source>
</evidence>
<organism evidence="6 7">
    <name type="scientific">Methylomonas lenta</name>
    <dbReference type="NCBI Taxonomy" id="980561"/>
    <lineage>
        <taxon>Bacteria</taxon>
        <taxon>Pseudomonadati</taxon>
        <taxon>Pseudomonadota</taxon>
        <taxon>Gammaproteobacteria</taxon>
        <taxon>Methylococcales</taxon>
        <taxon>Methylococcaceae</taxon>
        <taxon>Methylomonas</taxon>
    </lineage>
</organism>
<reference evidence="6 7" key="1">
    <citation type="submission" date="2016-03" db="EMBL/GenBank/DDBJ databases">
        <authorList>
            <person name="Ploux O."/>
        </authorList>
    </citation>
    <scope>NUCLEOTIDE SEQUENCE [LARGE SCALE GENOMIC DNA]</scope>
    <source>
        <strain evidence="6 7">R-45370</strain>
    </source>
</reference>
<dbReference type="Proteomes" id="UP000078476">
    <property type="component" value="Unassembled WGS sequence"/>
</dbReference>
<gene>
    <name evidence="6" type="ORF">A1359_00585</name>
</gene>
<dbReference type="InterPro" id="IPR043128">
    <property type="entry name" value="Rev_trsase/Diguanyl_cyclase"/>
</dbReference>
<dbReference type="STRING" id="980561.A1359_00585"/>
<comment type="catalytic activity">
    <reaction evidence="3">
        <text>2 GTP = 3',3'-c-di-GMP + 2 diphosphate</text>
        <dbReference type="Rhea" id="RHEA:24898"/>
        <dbReference type="ChEBI" id="CHEBI:33019"/>
        <dbReference type="ChEBI" id="CHEBI:37565"/>
        <dbReference type="ChEBI" id="CHEBI:58805"/>
        <dbReference type="EC" id="2.7.7.65"/>
    </reaction>
</comment>
<dbReference type="OrthoDB" id="9812260at2"/>
<dbReference type="Gene3D" id="3.30.70.270">
    <property type="match status" value="1"/>
</dbReference>
<dbReference type="SMART" id="SM00267">
    <property type="entry name" value="GGDEF"/>
    <property type="match status" value="1"/>
</dbReference>
<dbReference type="PANTHER" id="PTHR45138">
    <property type="entry name" value="REGULATORY COMPONENTS OF SENSORY TRANSDUCTION SYSTEM"/>
    <property type="match status" value="1"/>
</dbReference>
<protein>
    <recommendedName>
        <fullName evidence="2">diguanylate cyclase</fullName>
        <ecNumber evidence="2">2.7.7.65</ecNumber>
    </recommendedName>
</protein>
<dbReference type="GO" id="GO:0043709">
    <property type="term" value="P:cell adhesion involved in single-species biofilm formation"/>
    <property type="evidence" value="ECO:0007669"/>
    <property type="project" value="TreeGrafter"/>
</dbReference>
<keyword evidence="7" id="KW-1185">Reference proteome</keyword>
<feature type="domain" description="GGDEF" evidence="5">
    <location>
        <begin position="299"/>
        <end position="431"/>
    </location>
</feature>
<evidence type="ECO:0000256" key="2">
    <source>
        <dbReference type="ARBA" id="ARBA00012528"/>
    </source>
</evidence>
<evidence type="ECO:0000313" key="7">
    <source>
        <dbReference type="Proteomes" id="UP000078476"/>
    </source>
</evidence>
<dbReference type="InterPro" id="IPR029787">
    <property type="entry name" value="Nucleotide_cyclase"/>
</dbReference>
<dbReference type="EC" id="2.7.7.65" evidence="2"/>
<keyword evidence="4" id="KW-0175">Coiled coil</keyword>
<dbReference type="InterPro" id="IPR048516">
    <property type="entry name" value="DGCcoil"/>
</dbReference>
<evidence type="ECO:0000313" key="6">
    <source>
        <dbReference type="EMBL" id="OAI15421.1"/>
    </source>
</evidence>
<dbReference type="NCBIfam" id="TIGR00254">
    <property type="entry name" value="GGDEF"/>
    <property type="match status" value="1"/>
</dbReference>
<dbReference type="FunFam" id="3.30.70.270:FF:000001">
    <property type="entry name" value="Diguanylate cyclase domain protein"/>
    <property type="match status" value="1"/>
</dbReference>
<dbReference type="Pfam" id="PF20975">
    <property type="entry name" value="DGCcoil"/>
    <property type="match status" value="1"/>
</dbReference>
<dbReference type="InterPro" id="IPR000160">
    <property type="entry name" value="GGDEF_dom"/>
</dbReference>
<feature type="coiled-coil region" evidence="4">
    <location>
        <begin position="220"/>
        <end position="268"/>
    </location>
</feature>